<evidence type="ECO:0000313" key="2">
    <source>
        <dbReference type="EMBL" id="KAK5695432.1"/>
    </source>
</evidence>
<reference evidence="2" key="1">
    <citation type="submission" date="2023-08" db="EMBL/GenBank/DDBJ databases">
        <title>Black Yeasts Isolated from many extreme environments.</title>
        <authorList>
            <person name="Coleine C."/>
            <person name="Stajich J.E."/>
            <person name="Selbmann L."/>
        </authorList>
    </citation>
    <scope>NUCLEOTIDE SEQUENCE</scope>
    <source>
        <strain evidence="2">CCFEE 5810</strain>
    </source>
</reference>
<comment type="caution">
    <text evidence="2">The sequence shown here is derived from an EMBL/GenBank/DDBJ whole genome shotgun (WGS) entry which is preliminary data.</text>
</comment>
<dbReference type="Proteomes" id="UP001310594">
    <property type="component" value="Unassembled WGS sequence"/>
</dbReference>
<dbReference type="AlphaFoldDB" id="A0AAN8A013"/>
<protein>
    <submittedName>
        <fullName evidence="2">Uncharacterized protein</fullName>
    </submittedName>
</protein>
<dbReference type="EMBL" id="JAVRQU010000014">
    <property type="protein sequence ID" value="KAK5695432.1"/>
    <property type="molecule type" value="Genomic_DNA"/>
</dbReference>
<accession>A0AAN8A013</accession>
<organism evidence="2 3">
    <name type="scientific">Elasticomyces elasticus</name>
    <dbReference type="NCBI Taxonomy" id="574655"/>
    <lineage>
        <taxon>Eukaryota</taxon>
        <taxon>Fungi</taxon>
        <taxon>Dikarya</taxon>
        <taxon>Ascomycota</taxon>
        <taxon>Pezizomycotina</taxon>
        <taxon>Dothideomycetes</taxon>
        <taxon>Dothideomycetidae</taxon>
        <taxon>Mycosphaerellales</taxon>
        <taxon>Teratosphaeriaceae</taxon>
        <taxon>Elasticomyces</taxon>
    </lineage>
</organism>
<evidence type="ECO:0000313" key="3">
    <source>
        <dbReference type="Proteomes" id="UP001310594"/>
    </source>
</evidence>
<feature type="compositionally biased region" description="Basic and acidic residues" evidence="1">
    <location>
        <begin position="227"/>
        <end position="239"/>
    </location>
</feature>
<feature type="region of interest" description="Disordered" evidence="1">
    <location>
        <begin position="213"/>
        <end position="239"/>
    </location>
</feature>
<name>A0AAN8A013_9PEZI</name>
<proteinExistence type="predicted"/>
<evidence type="ECO:0000256" key="1">
    <source>
        <dbReference type="SAM" id="MobiDB-lite"/>
    </source>
</evidence>
<sequence length="239" mass="27850">MPPPPLQDTTAAAIFQDSPLLRLAAELRIIIYEYVVKDTTLVSYRQGAMLYTSALGKVCRQVRKEYEKIYKTEAVKHAHQIEMHITNFDHSDVFDTIESSPHHKYPNYSELGESLEPWRKKFLVCSLFTNSFDQSLPEMRRLLERRMLVVKIDGDIFIPCLEYRCVFNQATFDVASAKRALDEAREDWGLKIDCWGDDLWAKFESPWRKHSMFSHGPRRMEQASSNAREDSPDTKVLRV</sequence>
<gene>
    <name evidence="2" type="ORF">LTR97_008939</name>
</gene>